<gene>
    <name evidence="3" type="ORF">GS399_06700</name>
</gene>
<reference evidence="3 4" key="1">
    <citation type="submission" date="2019-11" db="EMBL/GenBank/DDBJ databases">
        <title>Pedobacter sp. HMF7647 Genome sequencing and assembly.</title>
        <authorList>
            <person name="Kang H."/>
            <person name="Kim H."/>
            <person name="Joh K."/>
        </authorList>
    </citation>
    <scope>NUCLEOTIDE SEQUENCE [LARGE SCALE GENOMIC DNA]</scope>
    <source>
        <strain evidence="3 4">HMF7647</strain>
    </source>
</reference>
<dbReference type="PANTHER" id="PTHR12149:SF8">
    <property type="entry name" value="PROTEIN-RIBULOSAMINE 3-KINASE"/>
    <property type="match status" value="1"/>
</dbReference>
<dbReference type="InterPro" id="IPR016477">
    <property type="entry name" value="Fructo-/Ketosamine-3-kinase"/>
</dbReference>
<dbReference type="PANTHER" id="PTHR12149">
    <property type="entry name" value="FRUCTOSAMINE 3 KINASE-RELATED PROTEIN"/>
    <property type="match status" value="1"/>
</dbReference>
<evidence type="ECO:0000313" key="4">
    <source>
        <dbReference type="Proteomes" id="UP000466586"/>
    </source>
</evidence>
<dbReference type="AlphaFoldDB" id="A0A7K1Y7W1"/>
<dbReference type="EMBL" id="WVHT01000002">
    <property type="protein sequence ID" value="MXV50657.1"/>
    <property type="molecule type" value="Genomic_DNA"/>
</dbReference>
<keyword evidence="2" id="KW-0418">Kinase</keyword>
<dbReference type="Gene3D" id="3.30.200.20">
    <property type="entry name" value="Phosphorylase Kinase, domain 1"/>
    <property type="match status" value="1"/>
</dbReference>
<evidence type="ECO:0000256" key="1">
    <source>
        <dbReference type="ARBA" id="ARBA00009460"/>
    </source>
</evidence>
<keyword evidence="2 3" id="KW-0808">Transferase</keyword>
<dbReference type="Proteomes" id="UP000466586">
    <property type="component" value="Unassembled WGS sequence"/>
</dbReference>
<sequence>MFLSDHLALYLKQIFRQKGVRNGDFEVLSIVSGGDINFCCKLKAGAGFYFLKFNYLKKYPDMLFKEGQGLKLIANSGSINTPDVVATGAVVDEQFLLLEWITSGDKTAKKSQRLLGERLAEMHKNTHESFGLEFDNYMGSLKQTNTFCNNFTEFFIMNRLEIQLKIAFDNKLVNSDLYLKFKQIFTKFDELYPTEDPALVHGDLWSGNYLAGLNQQPVLIDPAVSYSHREIDIAMTTLFGGFSSEFYQAYTDVFPLAPEWQERCFLWNLYPLLIHLNLFGQSYIPQLKANLQKFI</sequence>
<dbReference type="GO" id="GO:0016301">
    <property type="term" value="F:kinase activity"/>
    <property type="evidence" value="ECO:0007669"/>
    <property type="project" value="UniProtKB-UniRule"/>
</dbReference>
<dbReference type="SUPFAM" id="SSF56112">
    <property type="entry name" value="Protein kinase-like (PK-like)"/>
    <property type="match status" value="1"/>
</dbReference>
<dbReference type="Gene3D" id="3.90.1200.10">
    <property type="match status" value="1"/>
</dbReference>
<evidence type="ECO:0000313" key="3">
    <source>
        <dbReference type="EMBL" id="MXV50657.1"/>
    </source>
</evidence>
<organism evidence="3 4">
    <name type="scientific">Hufsiella arboris</name>
    <dbReference type="NCBI Taxonomy" id="2695275"/>
    <lineage>
        <taxon>Bacteria</taxon>
        <taxon>Pseudomonadati</taxon>
        <taxon>Bacteroidota</taxon>
        <taxon>Sphingobacteriia</taxon>
        <taxon>Sphingobacteriales</taxon>
        <taxon>Sphingobacteriaceae</taxon>
        <taxon>Hufsiella</taxon>
    </lineage>
</organism>
<keyword evidence="4" id="KW-1185">Reference proteome</keyword>
<comment type="similarity">
    <text evidence="1 2">Belongs to the fructosamine kinase family.</text>
</comment>
<dbReference type="PIRSF" id="PIRSF006221">
    <property type="entry name" value="Ketosamine-3-kinase"/>
    <property type="match status" value="1"/>
</dbReference>
<dbReference type="Pfam" id="PF03881">
    <property type="entry name" value="Fructosamin_kin"/>
    <property type="match status" value="1"/>
</dbReference>
<comment type="caution">
    <text evidence="3">The sequence shown here is derived from an EMBL/GenBank/DDBJ whole genome shotgun (WGS) entry which is preliminary data.</text>
</comment>
<name>A0A7K1Y7W1_9SPHI</name>
<protein>
    <submittedName>
        <fullName evidence="3">Phosphotransferase</fullName>
    </submittedName>
</protein>
<accession>A0A7K1Y7W1</accession>
<proteinExistence type="inferred from homology"/>
<evidence type="ECO:0000256" key="2">
    <source>
        <dbReference type="PIRNR" id="PIRNR006221"/>
    </source>
</evidence>
<dbReference type="InterPro" id="IPR011009">
    <property type="entry name" value="Kinase-like_dom_sf"/>
</dbReference>
<dbReference type="RefSeq" id="WP_160843816.1">
    <property type="nucleotide sequence ID" value="NZ_WVHT01000002.1"/>
</dbReference>